<dbReference type="GO" id="GO:0045259">
    <property type="term" value="C:proton-transporting ATP synthase complex"/>
    <property type="evidence" value="ECO:0007669"/>
    <property type="project" value="UniProtKB-KW"/>
</dbReference>
<keyword evidence="17" id="KW-1185">Reference proteome</keyword>
<keyword evidence="5" id="KW-0999">Mitochondrion inner membrane</keyword>
<sequence length="151" mass="16114">MSIETQASVTTSTVADMSFTFASPAEVFYNQSKNVRQVDVPTLSGNIVIPAQSAPLLGVLKPGVVTIFESDGNTKRFFVSSGSIAVHPDSGVQLLAEEATTIENLDMKACQDALVDARRRLESAQDDKEKAEFQIEVDCAEAALRASSSVS</sequence>
<comment type="caution">
    <text evidence="16">The sequence shown here is derived from an EMBL/GenBank/DDBJ whole genome shotgun (WGS) entry which is preliminary data.</text>
</comment>
<evidence type="ECO:0000259" key="14">
    <source>
        <dbReference type="Pfam" id="PF02823"/>
    </source>
</evidence>
<evidence type="ECO:0000256" key="7">
    <source>
        <dbReference type="ARBA" id="ARBA00023065"/>
    </source>
</evidence>
<keyword evidence="4" id="KW-0375">Hydrogen ion transport</keyword>
<evidence type="ECO:0000256" key="4">
    <source>
        <dbReference type="ARBA" id="ARBA00022781"/>
    </source>
</evidence>
<feature type="domain" description="ATP synthase F1 complex delta/epsilon subunit N-terminal" evidence="14">
    <location>
        <begin position="17"/>
        <end position="99"/>
    </location>
</feature>
<evidence type="ECO:0000256" key="2">
    <source>
        <dbReference type="ARBA" id="ARBA00005712"/>
    </source>
</evidence>
<evidence type="ECO:0000256" key="3">
    <source>
        <dbReference type="ARBA" id="ARBA00022448"/>
    </source>
</evidence>
<dbReference type="PANTHER" id="PTHR13822">
    <property type="entry name" value="ATP SYNTHASE DELTA/EPSILON CHAIN"/>
    <property type="match status" value="1"/>
</dbReference>
<evidence type="ECO:0000256" key="10">
    <source>
        <dbReference type="ARBA" id="ARBA00023196"/>
    </source>
</evidence>
<evidence type="ECO:0000313" key="16">
    <source>
        <dbReference type="EMBL" id="CAF1573583.1"/>
    </source>
</evidence>
<keyword evidence="8" id="KW-0496">Mitochondrion</keyword>
<comment type="subcellular location">
    <subcellularLocation>
        <location evidence="1">Mitochondrion inner membrane</location>
    </subcellularLocation>
</comment>
<evidence type="ECO:0000256" key="8">
    <source>
        <dbReference type="ARBA" id="ARBA00023128"/>
    </source>
</evidence>
<dbReference type="OrthoDB" id="270171at2759"/>
<dbReference type="EMBL" id="CAJNOR010005714">
    <property type="protein sequence ID" value="CAF1573583.1"/>
    <property type="molecule type" value="Genomic_DNA"/>
</dbReference>
<dbReference type="NCBIfam" id="TIGR01216">
    <property type="entry name" value="ATP_synt_epsi"/>
    <property type="match status" value="1"/>
</dbReference>
<dbReference type="FunFam" id="2.60.15.10:FF:000004">
    <property type="entry name" value="ATP synthase subunit delta, mitochondrial"/>
    <property type="match status" value="1"/>
</dbReference>
<dbReference type="Proteomes" id="UP000663852">
    <property type="component" value="Unassembled WGS sequence"/>
</dbReference>
<dbReference type="Pfam" id="PF02823">
    <property type="entry name" value="ATP-synt_DE_N"/>
    <property type="match status" value="1"/>
</dbReference>
<name>A0A815YSD6_ADIRI</name>
<organism evidence="16 17">
    <name type="scientific">Adineta ricciae</name>
    <name type="common">Rotifer</name>
    <dbReference type="NCBI Taxonomy" id="249248"/>
    <lineage>
        <taxon>Eukaryota</taxon>
        <taxon>Metazoa</taxon>
        <taxon>Spiralia</taxon>
        <taxon>Gnathifera</taxon>
        <taxon>Rotifera</taxon>
        <taxon>Eurotatoria</taxon>
        <taxon>Bdelloidea</taxon>
        <taxon>Adinetida</taxon>
        <taxon>Adinetidae</taxon>
        <taxon>Adineta</taxon>
    </lineage>
</organism>
<reference evidence="16" key="1">
    <citation type="submission" date="2021-02" db="EMBL/GenBank/DDBJ databases">
        <authorList>
            <person name="Nowell W R."/>
        </authorList>
    </citation>
    <scope>NUCLEOTIDE SEQUENCE</scope>
</reference>
<dbReference type="PANTHER" id="PTHR13822:SF7">
    <property type="entry name" value="ATP SYNTHASE SUBUNIT DELTA, MITOCHONDRIAL"/>
    <property type="match status" value="1"/>
</dbReference>
<evidence type="ECO:0000256" key="13">
    <source>
        <dbReference type="SAM" id="Coils"/>
    </source>
</evidence>
<protein>
    <recommendedName>
        <fullName evidence="12">F-ATPase delta subunit</fullName>
    </recommendedName>
</protein>
<dbReference type="AlphaFoldDB" id="A0A815YSD6"/>
<keyword evidence="13" id="KW-0175">Coiled coil</keyword>
<dbReference type="InterPro" id="IPR001469">
    <property type="entry name" value="ATP_synth_F1_dsu/esu"/>
</dbReference>
<keyword evidence="6" id="KW-0809">Transit peptide</keyword>
<evidence type="ECO:0000313" key="15">
    <source>
        <dbReference type="EMBL" id="CAF1397632.1"/>
    </source>
</evidence>
<evidence type="ECO:0000313" key="17">
    <source>
        <dbReference type="Proteomes" id="UP000663828"/>
    </source>
</evidence>
<dbReference type="HAMAP" id="MF_00530">
    <property type="entry name" value="ATP_synth_epsil_bac"/>
    <property type="match status" value="1"/>
</dbReference>
<keyword evidence="10" id="KW-0139">CF(1)</keyword>
<dbReference type="Gene3D" id="1.20.5.440">
    <property type="entry name" value="ATP synthase delta/epsilon subunit, C-terminal domain"/>
    <property type="match status" value="1"/>
</dbReference>
<dbReference type="Gene3D" id="2.60.15.10">
    <property type="entry name" value="F0F1 ATP synthase delta/epsilon subunit, N-terminal"/>
    <property type="match status" value="1"/>
</dbReference>
<dbReference type="GO" id="GO:0046933">
    <property type="term" value="F:proton-transporting ATP synthase activity, rotational mechanism"/>
    <property type="evidence" value="ECO:0007669"/>
    <property type="project" value="InterPro"/>
</dbReference>
<dbReference type="SUPFAM" id="SSF51344">
    <property type="entry name" value="Epsilon subunit of F1F0-ATP synthase N-terminal domain"/>
    <property type="match status" value="1"/>
</dbReference>
<dbReference type="CDD" id="cd12152">
    <property type="entry name" value="F1-ATPase_delta"/>
    <property type="match status" value="1"/>
</dbReference>
<dbReference type="InterPro" id="IPR020546">
    <property type="entry name" value="ATP_synth_F1_dsu/esu_N"/>
</dbReference>
<dbReference type="InterPro" id="IPR036771">
    <property type="entry name" value="ATPsynth_dsu/esu_N"/>
</dbReference>
<evidence type="ECO:0000256" key="1">
    <source>
        <dbReference type="ARBA" id="ARBA00004273"/>
    </source>
</evidence>
<keyword evidence="3" id="KW-0813">Transport</keyword>
<keyword evidence="9" id="KW-0472">Membrane</keyword>
<evidence type="ECO:0000256" key="12">
    <source>
        <dbReference type="ARBA" id="ARBA00031669"/>
    </source>
</evidence>
<accession>A0A815YSD6</accession>
<gene>
    <name evidence="15" type="ORF">EDS130_LOCUS35828</name>
    <name evidence="16" type="ORF">XAT740_LOCUS44721</name>
</gene>
<feature type="coiled-coil region" evidence="13">
    <location>
        <begin position="107"/>
        <end position="134"/>
    </location>
</feature>
<keyword evidence="7" id="KW-0406">Ion transport</keyword>
<proteinExistence type="inferred from homology"/>
<evidence type="ECO:0000256" key="9">
    <source>
        <dbReference type="ARBA" id="ARBA00023136"/>
    </source>
</evidence>
<evidence type="ECO:0000256" key="11">
    <source>
        <dbReference type="ARBA" id="ARBA00023310"/>
    </source>
</evidence>
<keyword evidence="11" id="KW-0066">ATP synthesis</keyword>
<evidence type="ECO:0000256" key="5">
    <source>
        <dbReference type="ARBA" id="ARBA00022792"/>
    </source>
</evidence>
<dbReference type="EMBL" id="CAJNOJ010000321">
    <property type="protein sequence ID" value="CAF1397632.1"/>
    <property type="molecule type" value="Genomic_DNA"/>
</dbReference>
<dbReference type="Proteomes" id="UP000663828">
    <property type="component" value="Unassembled WGS sequence"/>
</dbReference>
<evidence type="ECO:0000256" key="6">
    <source>
        <dbReference type="ARBA" id="ARBA00022946"/>
    </source>
</evidence>
<comment type="similarity">
    <text evidence="2">Belongs to the ATPase epsilon chain family.</text>
</comment>
<dbReference type="GO" id="GO:0005743">
    <property type="term" value="C:mitochondrial inner membrane"/>
    <property type="evidence" value="ECO:0007669"/>
    <property type="project" value="UniProtKB-SubCell"/>
</dbReference>